<gene>
    <name evidence="1" type="ORF">EUX98_g675</name>
</gene>
<evidence type="ECO:0000313" key="2">
    <source>
        <dbReference type="Proteomes" id="UP000308730"/>
    </source>
</evidence>
<dbReference type="AlphaFoldDB" id="A0A4S4N3H8"/>
<proteinExistence type="predicted"/>
<keyword evidence="2" id="KW-1185">Reference proteome</keyword>
<reference evidence="1 2" key="1">
    <citation type="submission" date="2019-02" db="EMBL/GenBank/DDBJ databases">
        <title>Genome sequencing of the rare red list fungi Antrodiella citrinella (Flaviporus citrinellus).</title>
        <authorList>
            <person name="Buettner E."/>
            <person name="Kellner H."/>
        </authorList>
    </citation>
    <scope>NUCLEOTIDE SEQUENCE [LARGE SCALE GENOMIC DNA]</scope>
    <source>
        <strain evidence="1 2">DSM 108506</strain>
    </source>
</reference>
<protein>
    <submittedName>
        <fullName evidence="1">Uncharacterized protein</fullName>
    </submittedName>
</protein>
<comment type="caution">
    <text evidence="1">The sequence shown here is derived from an EMBL/GenBank/DDBJ whole genome shotgun (WGS) entry which is preliminary data.</text>
</comment>
<name>A0A4S4N3H8_9APHY</name>
<accession>A0A4S4N3H8</accession>
<dbReference type="Proteomes" id="UP000308730">
    <property type="component" value="Unassembled WGS sequence"/>
</dbReference>
<organism evidence="1 2">
    <name type="scientific">Antrodiella citrinella</name>
    <dbReference type="NCBI Taxonomy" id="2447956"/>
    <lineage>
        <taxon>Eukaryota</taxon>
        <taxon>Fungi</taxon>
        <taxon>Dikarya</taxon>
        <taxon>Basidiomycota</taxon>
        <taxon>Agaricomycotina</taxon>
        <taxon>Agaricomycetes</taxon>
        <taxon>Polyporales</taxon>
        <taxon>Steccherinaceae</taxon>
        <taxon>Antrodiella</taxon>
    </lineage>
</organism>
<evidence type="ECO:0000313" key="1">
    <source>
        <dbReference type="EMBL" id="THH33562.1"/>
    </source>
</evidence>
<sequence>MEAKKNGCIHVKDKEERSNTKFLQQAHGVEIDSHEIRKPITSNEVQHIG</sequence>
<dbReference type="EMBL" id="SGPM01000005">
    <property type="protein sequence ID" value="THH33562.1"/>
    <property type="molecule type" value="Genomic_DNA"/>
</dbReference>